<organism evidence="7 8">
    <name type="scientific">Romboutsia faecis</name>
    <dbReference type="NCBI Taxonomy" id="2764597"/>
    <lineage>
        <taxon>Bacteria</taxon>
        <taxon>Bacillati</taxon>
        <taxon>Bacillota</taxon>
        <taxon>Clostridia</taxon>
        <taxon>Peptostreptococcales</taxon>
        <taxon>Peptostreptococcaceae</taxon>
        <taxon>Romboutsia</taxon>
    </lineage>
</organism>
<evidence type="ECO:0000256" key="1">
    <source>
        <dbReference type="ARBA" id="ARBA00022679"/>
    </source>
</evidence>
<dbReference type="InterPro" id="IPR016064">
    <property type="entry name" value="NAD/diacylglycerol_kinase_sf"/>
</dbReference>
<keyword evidence="2 6" id="KW-0418">Kinase</keyword>
<keyword evidence="3 6" id="KW-0521">NADP</keyword>
<feature type="binding site" evidence="6">
    <location>
        <position position="187"/>
    </location>
    <ligand>
        <name>NAD(+)</name>
        <dbReference type="ChEBI" id="CHEBI:57540"/>
    </ligand>
</feature>
<comment type="subcellular location">
    <subcellularLocation>
        <location evidence="6">Cytoplasm</location>
    </subcellularLocation>
</comment>
<evidence type="ECO:0000313" key="8">
    <source>
        <dbReference type="Proteomes" id="UP000609849"/>
    </source>
</evidence>
<dbReference type="GO" id="GO:0016301">
    <property type="term" value="F:kinase activity"/>
    <property type="evidence" value="ECO:0007669"/>
    <property type="project" value="UniProtKB-KW"/>
</dbReference>
<protein>
    <recommendedName>
        <fullName evidence="6">NAD kinase</fullName>
        <ecNumber evidence="6">2.7.1.23</ecNumber>
    </recommendedName>
    <alternativeName>
        <fullName evidence="6">ATP-dependent NAD kinase</fullName>
    </alternativeName>
</protein>
<comment type="catalytic activity">
    <reaction evidence="5 6">
        <text>NAD(+) + ATP = ADP + NADP(+) + H(+)</text>
        <dbReference type="Rhea" id="RHEA:18629"/>
        <dbReference type="ChEBI" id="CHEBI:15378"/>
        <dbReference type="ChEBI" id="CHEBI:30616"/>
        <dbReference type="ChEBI" id="CHEBI:57540"/>
        <dbReference type="ChEBI" id="CHEBI:58349"/>
        <dbReference type="ChEBI" id="CHEBI:456216"/>
        <dbReference type="EC" id="2.7.1.23"/>
    </reaction>
</comment>
<dbReference type="Proteomes" id="UP000609849">
    <property type="component" value="Unassembled WGS sequence"/>
</dbReference>
<feature type="binding site" evidence="6">
    <location>
        <position position="55"/>
    </location>
    <ligand>
        <name>NAD(+)</name>
        <dbReference type="ChEBI" id="CHEBI:57540"/>
    </ligand>
</feature>
<feature type="binding site" evidence="6">
    <location>
        <position position="133"/>
    </location>
    <ligand>
        <name>NAD(+)</name>
        <dbReference type="ChEBI" id="CHEBI:57540"/>
    </ligand>
</feature>
<comment type="caution">
    <text evidence="6">Lacks conserved residue(s) required for the propagation of feature annotation.</text>
</comment>
<feature type="active site" description="Proton acceptor" evidence="6">
    <location>
        <position position="50"/>
    </location>
</feature>
<evidence type="ECO:0000256" key="2">
    <source>
        <dbReference type="ARBA" id="ARBA00022777"/>
    </source>
</evidence>
<accession>A0ABR7JQQ3</accession>
<dbReference type="Pfam" id="PF20143">
    <property type="entry name" value="NAD_kinase_C"/>
    <property type="match status" value="1"/>
</dbReference>
<comment type="function">
    <text evidence="6">Involved in the regulation of the intracellular balance of NAD and NADP, and is a key enzyme in the biosynthesis of NADP. Catalyzes specifically the phosphorylation on 2'-hydroxyl of the adenosine moiety of NAD to yield NADP.</text>
</comment>
<comment type="similarity">
    <text evidence="6">Belongs to the NAD kinase family.</text>
</comment>
<dbReference type="InterPro" id="IPR002504">
    <property type="entry name" value="NADK"/>
</dbReference>
<keyword evidence="6" id="KW-0963">Cytoplasm</keyword>
<dbReference type="PANTHER" id="PTHR20275:SF0">
    <property type="entry name" value="NAD KINASE"/>
    <property type="match status" value="1"/>
</dbReference>
<feature type="binding site" evidence="6">
    <location>
        <position position="160"/>
    </location>
    <ligand>
        <name>NAD(+)</name>
        <dbReference type="ChEBI" id="CHEBI:57540"/>
    </ligand>
</feature>
<keyword evidence="6" id="KW-0547">Nucleotide-binding</keyword>
<evidence type="ECO:0000256" key="4">
    <source>
        <dbReference type="ARBA" id="ARBA00023027"/>
    </source>
</evidence>
<dbReference type="HAMAP" id="MF_00361">
    <property type="entry name" value="NAD_kinase"/>
    <property type="match status" value="1"/>
</dbReference>
<feature type="binding site" evidence="6">
    <location>
        <position position="152"/>
    </location>
    <ligand>
        <name>NAD(+)</name>
        <dbReference type="ChEBI" id="CHEBI:57540"/>
    </ligand>
</feature>
<dbReference type="SUPFAM" id="SSF111331">
    <property type="entry name" value="NAD kinase/diacylglycerol kinase-like"/>
    <property type="match status" value="1"/>
</dbReference>
<keyword evidence="8" id="KW-1185">Reference proteome</keyword>
<dbReference type="EMBL" id="JACRWE010000004">
    <property type="protein sequence ID" value="MBC5997239.1"/>
    <property type="molecule type" value="Genomic_DNA"/>
</dbReference>
<dbReference type="Gene3D" id="2.60.200.30">
    <property type="entry name" value="Probable inorganic polyphosphate/atp-NAD kinase, domain 2"/>
    <property type="match status" value="1"/>
</dbReference>
<keyword evidence="6" id="KW-0067">ATP-binding</keyword>
<gene>
    <name evidence="6" type="primary">nadK</name>
    <name evidence="7" type="ORF">H8923_10735</name>
</gene>
<feature type="binding site" evidence="6">
    <location>
        <begin position="123"/>
        <end position="124"/>
    </location>
    <ligand>
        <name>NAD(+)</name>
        <dbReference type="ChEBI" id="CHEBI:57540"/>
    </ligand>
</feature>
<keyword evidence="1 6" id="KW-0808">Transferase</keyword>
<comment type="caution">
    <text evidence="7">The sequence shown here is derived from an EMBL/GenBank/DDBJ whole genome shotgun (WGS) entry which is preliminary data.</text>
</comment>
<dbReference type="PANTHER" id="PTHR20275">
    <property type="entry name" value="NAD KINASE"/>
    <property type="match status" value="1"/>
</dbReference>
<evidence type="ECO:0000256" key="3">
    <source>
        <dbReference type="ARBA" id="ARBA00022857"/>
    </source>
</evidence>
<dbReference type="InterPro" id="IPR017438">
    <property type="entry name" value="ATP-NAD_kinase_N"/>
</dbReference>
<dbReference type="EC" id="2.7.1.23" evidence="6"/>
<dbReference type="RefSeq" id="WP_153924741.1">
    <property type="nucleotide sequence ID" value="NZ_JACRWE010000004.1"/>
</dbReference>
<keyword evidence="4 6" id="KW-0520">NAD</keyword>
<evidence type="ECO:0000256" key="5">
    <source>
        <dbReference type="ARBA" id="ARBA00047925"/>
    </source>
</evidence>
<comment type="cofactor">
    <cofactor evidence="6">
        <name>a divalent metal cation</name>
        <dbReference type="ChEBI" id="CHEBI:60240"/>
    </cofactor>
</comment>
<dbReference type="Gene3D" id="3.40.50.10330">
    <property type="entry name" value="Probable inorganic polyphosphate/atp-NAD kinase, domain 1"/>
    <property type="match status" value="1"/>
</dbReference>
<dbReference type="InterPro" id="IPR017437">
    <property type="entry name" value="ATP-NAD_kinase_PpnK-typ_C"/>
</dbReference>
<proteinExistence type="inferred from homology"/>
<name>A0ABR7JQQ3_9FIRM</name>
<dbReference type="Pfam" id="PF01513">
    <property type="entry name" value="NAD_kinase"/>
    <property type="match status" value="1"/>
</dbReference>
<evidence type="ECO:0000313" key="7">
    <source>
        <dbReference type="EMBL" id="MBC5997239.1"/>
    </source>
</evidence>
<feature type="binding site" evidence="6">
    <location>
        <begin position="163"/>
        <end position="168"/>
    </location>
    <ligand>
        <name>NAD(+)</name>
        <dbReference type="ChEBI" id="CHEBI:57540"/>
    </ligand>
</feature>
<sequence length="266" mass="29842">MEKVVTVSSNTLKQSIKVKDILTQKLNEAGYYVSNKIEKNTELLISIGGDGSFLKTVHRFNFIEVPVLAINTGHLGFLAELSPNQIDDFIKAYTNDKYFIQKVRPLEATICTKNQSIDITAINEIVIKNIKSRTVHLDLKVNGIKIESFSGDGILISTPIGSTAYNYSAGGSIVDPELNLLQLTPIAPMNTNAYRSFTSSIILPTTSVITISPEYDFENSILIVIDGTQYKFTHIDEVRVFKSDKKIHLLRLEGYEFWNRVSEKFL</sequence>
<reference evidence="7 8" key="1">
    <citation type="submission" date="2020-08" db="EMBL/GenBank/DDBJ databases">
        <authorList>
            <person name="Liu C."/>
            <person name="Sun Q."/>
        </authorList>
    </citation>
    <scope>NUCLEOTIDE SEQUENCE [LARGE SCALE GENOMIC DNA]</scope>
    <source>
        <strain evidence="7 8">NSJ-18</strain>
    </source>
</reference>
<feature type="binding site" evidence="6">
    <location>
        <begin position="50"/>
        <end position="51"/>
    </location>
    <ligand>
        <name>NAD(+)</name>
        <dbReference type="ChEBI" id="CHEBI:57540"/>
    </ligand>
</feature>
<evidence type="ECO:0000256" key="6">
    <source>
        <dbReference type="HAMAP-Rule" id="MF_00361"/>
    </source>
</evidence>